<organism evidence="1 2">
    <name type="scientific">Peptococcus simiae</name>
    <dbReference type="NCBI Taxonomy" id="1643805"/>
    <lineage>
        <taxon>Bacteria</taxon>
        <taxon>Bacillati</taxon>
        <taxon>Bacillota</taxon>
        <taxon>Clostridia</taxon>
        <taxon>Eubacteriales</taxon>
        <taxon>Peptococcaceae</taxon>
        <taxon>Peptococcus</taxon>
    </lineage>
</organism>
<evidence type="ECO:0000313" key="2">
    <source>
        <dbReference type="Proteomes" id="UP001631949"/>
    </source>
</evidence>
<proteinExistence type="predicted"/>
<dbReference type="Proteomes" id="UP001631949">
    <property type="component" value="Unassembled WGS sequence"/>
</dbReference>
<keyword evidence="2" id="KW-1185">Reference proteome</keyword>
<gene>
    <name evidence="1" type="ORF">ACKQTC_06680</name>
</gene>
<sequence>MGTPTVHPTGTTIYNPEKCFNGYTIFPAREQGAMLIDMNGRVVNFWKDLQGFPNKLLPGGEVVGSRGERNSEYGWQDQIDLIQVDWDGNVVWEFNKLEYIEDPGYEPQWMARQHHDYQFEGNTVGYYVPGMEAKTRGGNKLLLCHHTVTNPAISALPLCDDTIIEINDAGEILWRWNCNEHFRELGFSEEAKNCIARNPNMNKSGGDWMHTNSMSVLGPNRHYDNGDERFHPDNIIIDGRQTNIICIISKETGKIVWKLGPDYTSPEARFIGQIVGQHHAHMIPKGMPGEGNILIYDNGGMGGYGAPNPGSKTGLNNSLRDYSRVIEFDPVTMKMVWECKPSDMGHAMPYHSDHFYSMFISSAQRLPNGNTLITEGSGGRLMEVTRDHELVWEYISPYWGKYMPINMIYRAYRYPYDYVPQVEKPEEVAIERIDNTTFRMPGAAGKDPERTVSVEGTIGFAAVDGFCLQTEED</sequence>
<dbReference type="SUPFAM" id="SSF50998">
    <property type="entry name" value="Quinoprotein alcohol dehydrogenase-like"/>
    <property type="match status" value="1"/>
</dbReference>
<dbReference type="InterPro" id="IPR053143">
    <property type="entry name" value="Arylsulfate_ST"/>
</dbReference>
<dbReference type="EMBL" id="JBJUVG010000009">
    <property type="protein sequence ID" value="MFM9414048.1"/>
    <property type="molecule type" value="Genomic_DNA"/>
</dbReference>
<dbReference type="PANTHER" id="PTHR35340:SF5">
    <property type="entry name" value="ASST-DOMAIN-CONTAINING PROTEIN"/>
    <property type="match status" value="1"/>
</dbReference>
<accession>A0ABW9H100</accession>
<name>A0ABW9H100_9FIRM</name>
<dbReference type="InterPro" id="IPR010262">
    <property type="entry name" value="Arylsulfotransferase_bact"/>
</dbReference>
<dbReference type="InterPro" id="IPR011047">
    <property type="entry name" value="Quinoprotein_ADH-like_sf"/>
</dbReference>
<dbReference type="RefSeq" id="WP_408977663.1">
    <property type="nucleotide sequence ID" value="NZ_JBJUVG010000009.1"/>
</dbReference>
<evidence type="ECO:0000313" key="1">
    <source>
        <dbReference type="EMBL" id="MFM9414048.1"/>
    </source>
</evidence>
<reference evidence="1 2" key="1">
    <citation type="journal article" date="2016" name="Int. J. Syst. Evol. Microbiol.">
        <title>Peptococcus simiae sp. nov., isolated from rhesus macaque faeces and emended description of the genus Peptococcus.</title>
        <authorList>
            <person name="Shkoporov A.N."/>
            <person name="Efimov B.A."/>
            <person name="Kondova I."/>
            <person name="Ouwerling B."/>
            <person name="Chaplin A.V."/>
            <person name="Shcherbakova V.A."/>
            <person name="Langermans J.A.M."/>
        </authorList>
    </citation>
    <scope>NUCLEOTIDE SEQUENCE [LARGE SCALE GENOMIC DNA]</scope>
    <source>
        <strain evidence="1 2">M108</strain>
    </source>
</reference>
<comment type="caution">
    <text evidence="1">The sequence shown here is derived from an EMBL/GenBank/DDBJ whole genome shotgun (WGS) entry which is preliminary data.</text>
</comment>
<protein>
    <submittedName>
        <fullName evidence="1">Aryl-sulfate sulfotransferase</fullName>
    </submittedName>
</protein>
<dbReference type="Pfam" id="PF05935">
    <property type="entry name" value="Arylsulfotrans"/>
    <property type="match status" value="1"/>
</dbReference>
<dbReference type="PANTHER" id="PTHR35340">
    <property type="entry name" value="PQQ ENZYME REPEAT PROTEIN-RELATED"/>
    <property type="match status" value="1"/>
</dbReference>